<dbReference type="PROSITE" id="PS00903">
    <property type="entry name" value="CYT_DCMP_DEAMINASES_1"/>
    <property type="match status" value="1"/>
</dbReference>
<keyword evidence="2" id="KW-0862">Zinc</keyword>
<evidence type="ECO:0000256" key="1">
    <source>
        <dbReference type="ARBA" id="ARBA00022723"/>
    </source>
</evidence>
<sequence length="159" mass="16731">MTITDVDTDHLRTAISVARNARVNGNHPFGATLVDSTGTQVLAAENSVVTGRDVTGHAETNLVRQASGRFAPSELAGFTLYTSTEPCAMCAGAIYWAGVGRVVYALGEDALGEMTGANPENPTLSLPCREVFARGQREITVDGPVDLPEARAVHAGFWG</sequence>
<evidence type="ECO:0000256" key="2">
    <source>
        <dbReference type="ARBA" id="ARBA00022833"/>
    </source>
</evidence>
<dbReference type="Pfam" id="PF00383">
    <property type="entry name" value="dCMP_cyt_deam_1"/>
    <property type="match status" value="1"/>
</dbReference>
<proteinExistence type="predicted"/>
<dbReference type="Gene3D" id="3.40.140.10">
    <property type="entry name" value="Cytidine Deaminase, domain 2"/>
    <property type="match status" value="1"/>
</dbReference>
<keyword evidence="1" id="KW-0479">Metal-binding</keyword>
<organism evidence="4 5">
    <name type="scientific">Cryptosporangium japonicum</name>
    <dbReference type="NCBI Taxonomy" id="80872"/>
    <lineage>
        <taxon>Bacteria</taxon>
        <taxon>Bacillati</taxon>
        <taxon>Actinomycetota</taxon>
        <taxon>Actinomycetes</taxon>
        <taxon>Cryptosporangiales</taxon>
        <taxon>Cryptosporangiaceae</taxon>
        <taxon>Cryptosporangium</taxon>
    </lineage>
</organism>
<dbReference type="CDD" id="cd01285">
    <property type="entry name" value="nucleoside_deaminase"/>
    <property type="match status" value="1"/>
</dbReference>
<dbReference type="PROSITE" id="PS51747">
    <property type="entry name" value="CYT_DCMP_DEAMINASES_2"/>
    <property type="match status" value="1"/>
</dbReference>
<evidence type="ECO:0000259" key="3">
    <source>
        <dbReference type="PROSITE" id="PS51747"/>
    </source>
</evidence>
<dbReference type="PANTHER" id="PTHR11079:SF179">
    <property type="entry name" value="TRNA(ADENINE(34)) DEAMINASE, CHLOROPLASTIC"/>
    <property type="match status" value="1"/>
</dbReference>
<keyword evidence="5" id="KW-1185">Reference proteome</keyword>
<dbReference type="InterPro" id="IPR002125">
    <property type="entry name" value="CMP_dCMP_dom"/>
</dbReference>
<dbReference type="EMBL" id="BAAAGX010000017">
    <property type="protein sequence ID" value="GAA0254752.1"/>
    <property type="molecule type" value="Genomic_DNA"/>
</dbReference>
<gene>
    <name evidence="4" type="ORF">GCM10009539_44930</name>
</gene>
<reference evidence="5" key="1">
    <citation type="journal article" date="2019" name="Int. J. Syst. Evol. Microbiol.">
        <title>The Global Catalogue of Microorganisms (GCM) 10K type strain sequencing project: providing services to taxonomists for standard genome sequencing and annotation.</title>
        <authorList>
            <consortium name="The Broad Institute Genomics Platform"/>
            <consortium name="The Broad Institute Genome Sequencing Center for Infectious Disease"/>
            <person name="Wu L."/>
            <person name="Ma J."/>
        </authorList>
    </citation>
    <scope>NUCLEOTIDE SEQUENCE [LARGE SCALE GENOMIC DNA]</scope>
    <source>
        <strain evidence="5">JCM 10425</strain>
    </source>
</reference>
<dbReference type="RefSeq" id="WP_344650857.1">
    <property type="nucleotide sequence ID" value="NZ_BAAAGX010000017.1"/>
</dbReference>
<accession>A0ABP3E7Z6</accession>
<dbReference type="InterPro" id="IPR016192">
    <property type="entry name" value="APOBEC/CMP_deaminase_Zn-bd"/>
</dbReference>
<name>A0ABP3E7Z6_9ACTN</name>
<evidence type="ECO:0000313" key="5">
    <source>
        <dbReference type="Proteomes" id="UP001500967"/>
    </source>
</evidence>
<dbReference type="SUPFAM" id="SSF53927">
    <property type="entry name" value="Cytidine deaminase-like"/>
    <property type="match status" value="1"/>
</dbReference>
<comment type="caution">
    <text evidence="4">The sequence shown here is derived from an EMBL/GenBank/DDBJ whole genome shotgun (WGS) entry which is preliminary data.</text>
</comment>
<protein>
    <submittedName>
        <fullName evidence="4">Nucleoside deaminase</fullName>
    </submittedName>
</protein>
<dbReference type="Proteomes" id="UP001500967">
    <property type="component" value="Unassembled WGS sequence"/>
</dbReference>
<dbReference type="PANTHER" id="PTHR11079">
    <property type="entry name" value="CYTOSINE DEAMINASE FAMILY MEMBER"/>
    <property type="match status" value="1"/>
</dbReference>
<dbReference type="InterPro" id="IPR016193">
    <property type="entry name" value="Cytidine_deaminase-like"/>
</dbReference>
<evidence type="ECO:0000313" key="4">
    <source>
        <dbReference type="EMBL" id="GAA0254752.1"/>
    </source>
</evidence>
<feature type="domain" description="CMP/dCMP-type deaminase" evidence="3">
    <location>
        <begin position="5"/>
        <end position="128"/>
    </location>
</feature>